<keyword evidence="2" id="KW-1185">Reference proteome</keyword>
<reference evidence="1 2" key="1">
    <citation type="submission" date="2016-11" db="EMBL/GenBank/DDBJ databases">
        <authorList>
            <person name="Jaros S."/>
            <person name="Januszkiewicz K."/>
            <person name="Wedrychowicz H."/>
        </authorList>
    </citation>
    <scope>NUCLEOTIDE SEQUENCE [LARGE SCALE GENOMIC DNA]</scope>
    <source>
        <strain evidence="1 2">DSM 24787</strain>
    </source>
</reference>
<dbReference type="EMBL" id="FSRA01000002">
    <property type="protein sequence ID" value="SIO45653.1"/>
    <property type="molecule type" value="Genomic_DNA"/>
</dbReference>
<evidence type="ECO:0008006" key="3">
    <source>
        <dbReference type="Google" id="ProtNLM"/>
    </source>
</evidence>
<name>A0A1N6JN38_9BACT</name>
<organism evidence="1 2">
    <name type="scientific">Chitinophaga niabensis</name>
    <dbReference type="NCBI Taxonomy" id="536979"/>
    <lineage>
        <taxon>Bacteria</taxon>
        <taxon>Pseudomonadati</taxon>
        <taxon>Bacteroidota</taxon>
        <taxon>Chitinophagia</taxon>
        <taxon>Chitinophagales</taxon>
        <taxon>Chitinophagaceae</taxon>
        <taxon>Chitinophaga</taxon>
    </lineage>
</organism>
<dbReference type="SUPFAM" id="SSF159275">
    <property type="entry name" value="PA1994-like"/>
    <property type="match status" value="1"/>
</dbReference>
<dbReference type="STRING" id="536979.SAMN04488055_4190"/>
<accession>A0A1N6JN38</accession>
<evidence type="ECO:0000313" key="1">
    <source>
        <dbReference type="EMBL" id="SIO45653.1"/>
    </source>
</evidence>
<gene>
    <name evidence="1" type="ORF">SAMN04488055_4190</name>
</gene>
<evidence type="ECO:0000313" key="2">
    <source>
        <dbReference type="Proteomes" id="UP000185003"/>
    </source>
</evidence>
<dbReference type="RefSeq" id="WP_074241557.1">
    <property type="nucleotide sequence ID" value="NZ_FSRA01000002.1"/>
</dbReference>
<dbReference type="Pfam" id="PF06475">
    <property type="entry name" value="Glycolipid_bind"/>
    <property type="match status" value="1"/>
</dbReference>
<dbReference type="OrthoDB" id="9814791at2"/>
<sequence length="184" mass="21527">MKKQVVWKGLFQQMMEYCNVETTETDIRIDGTIVGFGEDTPFSISYDIITDRLWQVSALEMAVEKAGEYSWISLQRDPDGKWTQSGHARPEWAQCIDIDISLTPFTNTLPIKRLQLEPNDRKEIDVLYINIFKDEIKPLKQWYTKLSEEKYLFEGVVKDFKAEIEIDEDGLVTDYPELFSRIQS</sequence>
<proteinExistence type="predicted"/>
<dbReference type="AlphaFoldDB" id="A0A1N6JN38"/>
<protein>
    <recommendedName>
        <fullName evidence="3">Glycolipid-binding</fullName>
    </recommendedName>
</protein>
<dbReference type="InterPro" id="IPR009467">
    <property type="entry name" value="Glycolipid-bd_prot_put"/>
</dbReference>
<dbReference type="Proteomes" id="UP000185003">
    <property type="component" value="Unassembled WGS sequence"/>
</dbReference>